<dbReference type="SMART" id="SM00382">
    <property type="entry name" value="AAA"/>
    <property type="match status" value="1"/>
</dbReference>
<dbReference type="InterPro" id="IPR050086">
    <property type="entry name" value="MetN_ABC_transporter-like"/>
</dbReference>
<evidence type="ECO:0000259" key="11">
    <source>
        <dbReference type="PROSITE" id="PS50893"/>
    </source>
</evidence>
<evidence type="ECO:0000256" key="4">
    <source>
        <dbReference type="ARBA" id="ARBA00022741"/>
    </source>
</evidence>
<evidence type="ECO:0000256" key="7">
    <source>
        <dbReference type="ARBA" id="ARBA00022970"/>
    </source>
</evidence>
<dbReference type="SUPFAM" id="SSF55021">
    <property type="entry name" value="ACT-like"/>
    <property type="match status" value="1"/>
</dbReference>
<evidence type="ECO:0000256" key="1">
    <source>
        <dbReference type="ARBA" id="ARBA00005417"/>
    </source>
</evidence>
<keyword evidence="8" id="KW-0472">Membrane</keyword>
<organism evidence="12 13">
    <name type="scientific">Lactiplantibacillus xiangfangensis</name>
    <dbReference type="NCBI Taxonomy" id="942150"/>
    <lineage>
        <taxon>Bacteria</taxon>
        <taxon>Bacillati</taxon>
        <taxon>Bacillota</taxon>
        <taxon>Bacilli</taxon>
        <taxon>Lactobacillales</taxon>
        <taxon>Lactobacillaceae</taxon>
        <taxon>Lactiplantibacillus</taxon>
    </lineage>
</organism>
<comment type="catalytic activity">
    <reaction evidence="9">
        <text>ATP + H2O = ADP + phosphate + H(+)</text>
        <dbReference type="Rhea" id="RHEA:13065"/>
        <dbReference type="ChEBI" id="CHEBI:15377"/>
        <dbReference type="ChEBI" id="CHEBI:15378"/>
        <dbReference type="ChEBI" id="CHEBI:30616"/>
        <dbReference type="ChEBI" id="CHEBI:43474"/>
        <dbReference type="ChEBI" id="CHEBI:456216"/>
    </reaction>
</comment>
<keyword evidence="7" id="KW-0029">Amino-acid transport</keyword>
<dbReference type="Pfam" id="PF00005">
    <property type="entry name" value="ABC_tran"/>
    <property type="match status" value="1"/>
</dbReference>
<comment type="similarity">
    <text evidence="1">Belongs to the ABC transporter superfamily.</text>
</comment>
<dbReference type="PATRIC" id="fig|942150.3.peg.1226"/>
<evidence type="ECO:0000313" key="12">
    <source>
        <dbReference type="EMBL" id="KRO07737.1"/>
    </source>
</evidence>
<dbReference type="SUPFAM" id="SSF52540">
    <property type="entry name" value="P-loop containing nucleoside triphosphate hydrolases"/>
    <property type="match status" value="1"/>
</dbReference>
<evidence type="ECO:0000256" key="10">
    <source>
        <dbReference type="ARBA" id="ARBA00055994"/>
    </source>
</evidence>
<dbReference type="InterPro" id="IPR045865">
    <property type="entry name" value="ACT-like_dom_sf"/>
</dbReference>
<evidence type="ECO:0000313" key="13">
    <source>
        <dbReference type="Proteomes" id="UP000051783"/>
    </source>
</evidence>
<dbReference type="GO" id="GO:0016887">
    <property type="term" value="F:ATP hydrolysis activity"/>
    <property type="evidence" value="ECO:0007669"/>
    <property type="project" value="InterPro"/>
</dbReference>
<sequence length="342" mass="37651">MSQIELKNIDVTFKQKGRTVSAVKDVSLNIEKGEIFGIVGLSGAGKSTLVRTINYLQVPSKGQVVVDGTDLTRANGKTIAQVRRKIGFIFQNFNLINNRTLAQNLAFALTAGGYPEKKQPARITELLKLVGLADRQDNYPSQLSGGQKQRVGIARALANDPDILLCDEATSALDVETAEEIIEILKGINQRLNITIVFITHQLEVARSLFDRVAVMENGKLVEKSSTYDLFAAPQSDMGQRLVSRFLDTKLPEKVQAQVTSQSGQLLALRYRGSDSLTPIITKIAKETDVDINIIQGRVEFIQDRAIGVLVVYLTGKPVAVSRAIQAFQARVDYVEEVENHE</sequence>
<dbReference type="GO" id="GO:0005524">
    <property type="term" value="F:ATP binding"/>
    <property type="evidence" value="ECO:0007669"/>
    <property type="project" value="UniProtKB-KW"/>
</dbReference>
<dbReference type="InterPro" id="IPR027417">
    <property type="entry name" value="P-loop_NTPase"/>
</dbReference>
<dbReference type="InterPro" id="IPR003439">
    <property type="entry name" value="ABC_transporter-like_ATP-bd"/>
</dbReference>
<dbReference type="CDD" id="cd03258">
    <property type="entry name" value="ABC_MetN_methionine_transporter"/>
    <property type="match status" value="1"/>
</dbReference>
<evidence type="ECO:0000256" key="2">
    <source>
        <dbReference type="ARBA" id="ARBA00022448"/>
    </source>
</evidence>
<dbReference type="PROSITE" id="PS00211">
    <property type="entry name" value="ABC_TRANSPORTER_1"/>
    <property type="match status" value="1"/>
</dbReference>
<evidence type="ECO:0000256" key="6">
    <source>
        <dbReference type="ARBA" id="ARBA00022967"/>
    </source>
</evidence>
<evidence type="ECO:0000256" key="3">
    <source>
        <dbReference type="ARBA" id="ARBA00022475"/>
    </source>
</evidence>
<dbReference type="EMBL" id="JQCL01000098">
    <property type="protein sequence ID" value="KRO07737.1"/>
    <property type="molecule type" value="Genomic_DNA"/>
</dbReference>
<dbReference type="PROSITE" id="PS50893">
    <property type="entry name" value="ABC_TRANSPORTER_2"/>
    <property type="match status" value="1"/>
</dbReference>
<dbReference type="FunFam" id="3.40.50.300:FF:000056">
    <property type="entry name" value="Cell division ATP-binding protein FtsE"/>
    <property type="match status" value="1"/>
</dbReference>
<feature type="domain" description="ABC transporter" evidence="11">
    <location>
        <begin position="6"/>
        <end position="243"/>
    </location>
</feature>
<dbReference type="PANTHER" id="PTHR43166">
    <property type="entry name" value="AMINO ACID IMPORT ATP-BINDING PROTEIN"/>
    <property type="match status" value="1"/>
</dbReference>
<keyword evidence="13" id="KW-1185">Reference proteome</keyword>
<evidence type="ECO:0000256" key="8">
    <source>
        <dbReference type="ARBA" id="ARBA00023136"/>
    </source>
</evidence>
<dbReference type="STRING" id="942150.IV64_GL001190"/>
<gene>
    <name evidence="12" type="ORF">IV64_GL001190</name>
</gene>
<dbReference type="PANTHER" id="PTHR43166:SF30">
    <property type="entry name" value="METHIONINE IMPORT ATP-BINDING PROTEIN METN"/>
    <property type="match status" value="1"/>
</dbReference>
<dbReference type="InterPro" id="IPR003593">
    <property type="entry name" value="AAA+_ATPase"/>
</dbReference>
<dbReference type="InterPro" id="IPR017871">
    <property type="entry name" value="ABC_transporter-like_CS"/>
</dbReference>
<evidence type="ECO:0000256" key="5">
    <source>
        <dbReference type="ARBA" id="ARBA00022840"/>
    </source>
</evidence>
<proteinExistence type="inferred from homology"/>
<protein>
    <submittedName>
        <fullName evidence="12">Amino acid abc transporter, atp-binding protein</fullName>
    </submittedName>
</protein>
<keyword evidence="6" id="KW-1278">Translocase</keyword>
<name>A0A0R2M1K3_9LACO</name>
<keyword evidence="4" id="KW-0547">Nucleotide-binding</keyword>
<keyword evidence="3" id="KW-1003">Cell membrane</keyword>
<dbReference type="Gene3D" id="3.30.70.260">
    <property type="match status" value="1"/>
</dbReference>
<dbReference type="RefSeq" id="WP_057707489.1">
    <property type="nucleotide sequence ID" value="NZ_JQCL01000098.1"/>
</dbReference>
<evidence type="ECO:0000256" key="9">
    <source>
        <dbReference type="ARBA" id="ARBA00049360"/>
    </source>
</evidence>
<comment type="caution">
    <text evidence="12">The sequence shown here is derived from an EMBL/GenBank/DDBJ whole genome shotgun (WGS) entry which is preliminary data.</text>
</comment>
<dbReference type="SMART" id="SM00930">
    <property type="entry name" value="NIL"/>
    <property type="match status" value="1"/>
</dbReference>
<dbReference type="AlphaFoldDB" id="A0A0R2M1K3"/>
<dbReference type="GO" id="GO:0005886">
    <property type="term" value="C:plasma membrane"/>
    <property type="evidence" value="ECO:0007669"/>
    <property type="project" value="UniProtKB-ARBA"/>
</dbReference>
<reference evidence="12 13" key="1">
    <citation type="journal article" date="2015" name="Genome Announc.">
        <title>Expanding the biotechnology potential of lactobacilli through comparative genomics of 213 strains and associated genera.</title>
        <authorList>
            <person name="Sun Z."/>
            <person name="Harris H.M."/>
            <person name="McCann A."/>
            <person name="Guo C."/>
            <person name="Argimon S."/>
            <person name="Zhang W."/>
            <person name="Yang X."/>
            <person name="Jeffery I.B."/>
            <person name="Cooney J.C."/>
            <person name="Kagawa T.F."/>
            <person name="Liu W."/>
            <person name="Song Y."/>
            <person name="Salvetti E."/>
            <person name="Wrobel A."/>
            <person name="Rasinkangas P."/>
            <person name="Parkhill J."/>
            <person name="Rea M.C."/>
            <person name="O'Sullivan O."/>
            <person name="Ritari J."/>
            <person name="Douillard F.P."/>
            <person name="Paul Ross R."/>
            <person name="Yang R."/>
            <person name="Briner A.E."/>
            <person name="Felis G.E."/>
            <person name="de Vos W.M."/>
            <person name="Barrangou R."/>
            <person name="Klaenhammer T.R."/>
            <person name="Caufield P.W."/>
            <person name="Cui Y."/>
            <person name="Zhang H."/>
            <person name="O'Toole P.W."/>
        </authorList>
    </citation>
    <scope>NUCLEOTIDE SEQUENCE [LARGE SCALE GENOMIC DNA]</scope>
    <source>
        <strain evidence="12 13">LMG 26013</strain>
    </source>
</reference>
<keyword evidence="5 12" id="KW-0067">ATP-binding</keyword>
<dbReference type="InterPro" id="IPR018449">
    <property type="entry name" value="NIL_domain"/>
</dbReference>
<dbReference type="Pfam" id="PF09383">
    <property type="entry name" value="NIL"/>
    <property type="match status" value="1"/>
</dbReference>
<dbReference type="InterPro" id="IPR041701">
    <property type="entry name" value="MetN_ABC"/>
</dbReference>
<accession>A0A0R2M1K3</accession>
<dbReference type="GO" id="GO:0006865">
    <property type="term" value="P:amino acid transport"/>
    <property type="evidence" value="ECO:0007669"/>
    <property type="project" value="UniProtKB-KW"/>
</dbReference>
<dbReference type="Gene3D" id="3.40.50.300">
    <property type="entry name" value="P-loop containing nucleotide triphosphate hydrolases"/>
    <property type="match status" value="1"/>
</dbReference>
<dbReference type="OrthoDB" id="9802264at2"/>
<dbReference type="Proteomes" id="UP000051783">
    <property type="component" value="Unassembled WGS sequence"/>
</dbReference>
<keyword evidence="2" id="KW-0813">Transport</keyword>
<comment type="function">
    <text evidence="10">Part of the ABC transporter FtsEX involved in cellular division. Has ATPase activity. Essential for cell division and viability.</text>
</comment>